<evidence type="ECO:0000313" key="3">
    <source>
        <dbReference type="Proteomes" id="UP000250321"/>
    </source>
</evidence>
<evidence type="ECO:0000259" key="1">
    <source>
        <dbReference type="Pfam" id="PF10536"/>
    </source>
</evidence>
<dbReference type="InterPro" id="IPR019557">
    <property type="entry name" value="AminoTfrase-like_pln_mobile"/>
</dbReference>
<feature type="domain" description="Aminotransferase-like plant mobile" evidence="1">
    <location>
        <begin position="77"/>
        <end position="377"/>
    </location>
</feature>
<accession>A0A314UF32</accession>
<dbReference type="GO" id="GO:0010073">
    <property type="term" value="P:meristem maintenance"/>
    <property type="evidence" value="ECO:0007669"/>
    <property type="project" value="InterPro"/>
</dbReference>
<evidence type="ECO:0000313" key="2">
    <source>
        <dbReference type="EMBL" id="PQM35336.1"/>
    </source>
</evidence>
<dbReference type="STRING" id="2094558.A0A314UF32"/>
<protein>
    <recommendedName>
        <fullName evidence="1">Aminotransferase-like plant mobile domain-containing protein</fullName>
    </recommendedName>
</protein>
<organism evidence="2 3">
    <name type="scientific">Prunus yedoensis var. nudiflora</name>
    <dbReference type="NCBI Taxonomy" id="2094558"/>
    <lineage>
        <taxon>Eukaryota</taxon>
        <taxon>Viridiplantae</taxon>
        <taxon>Streptophyta</taxon>
        <taxon>Embryophyta</taxon>
        <taxon>Tracheophyta</taxon>
        <taxon>Spermatophyta</taxon>
        <taxon>Magnoliopsida</taxon>
        <taxon>eudicotyledons</taxon>
        <taxon>Gunneridae</taxon>
        <taxon>Pentapetalae</taxon>
        <taxon>rosids</taxon>
        <taxon>fabids</taxon>
        <taxon>Rosales</taxon>
        <taxon>Rosaceae</taxon>
        <taxon>Amygdaloideae</taxon>
        <taxon>Amygdaleae</taxon>
        <taxon>Prunus</taxon>
    </lineage>
</organism>
<proteinExistence type="predicted"/>
<gene>
    <name evidence="2" type="ORF">Pyn_23655</name>
</gene>
<dbReference type="Pfam" id="PF10536">
    <property type="entry name" value="PMD"/>
    <property type="match status" value="1"/>
</dbReference>
<name>A0A314UF32_PRUYE</name>
<dbReference type="PANTHER" id="PTHR46033:SF80">
    <property type="entry name" value="PROTEIN MAIN-LIKE 2-LIKE"/>
    <property type="match status" value="1"/>
</dbReference>
<dbReference type="AlphaFoldDB" id="A0A314UF32"/>
<dbReference type="Proteomes" id="UP000250321">
    <property type="component" value="Unassembled WGS sequence"/>
</dbReference>
<keyword evidence="3" id="KW-1185">Reference proteome</keyword>
<dbReference type="PANTHER" id="PTHR46033">
    <property type="entry name" value="PROTEIN MAIN-LIKE 2"/>
    <property type="match status" value="1"/>
</dbReference>
<comment type="caution">
    <text evidence="2">The sequence shown here is derived from an EMBL/GenBank/DDBJ whole genome shotgun (WGS) entry which is preliminary data.</text>
</comment>
<dbReference type="OrthoDB" id="1194658at2759"/>
<reference evidence="2 3" key="1">
    <citation type="submission" date="2018-02" db="EMBL/GenBank/DDBJ databases">
        <title>Draft genome of wild Prunus yedoensis var. nudiflora.</title>
        <authorList>
            <person name="Baek S."/>
            <person name="Kim J.-H."/>
            <person name="Choi K."/>
            <person name="Kim G.-B."/>
            <person name="Cho A."/>
            <person name="Jang H."/>
            <person name="Shin C.-H."/>
            <person name="Yu H.-J."/>
            <person name="Mun J.-H."/>
        </authorList>
    </citation>
    <scope>NUCLEOTIDE SEQUENCE [LARGE SCALE GENOMIC DNA]</scope>
    <source>
        <strain evidence="3">cv. Jeju island</strain>
        <tissue evidence="2">Leaf</tissue>
    </source>
</reference>
<dbReference type="EMBL" id="PJQY01003689">
    <property type="protein sequence ID" value="PQM35336.1"/>
    <property type="molecule type" value="Genomic_DNA"/>
</dbReference>
<sequence>MASTNLPPIMLDHLYSMDDNLKVGGPLLSLEDAHENPIVGDEPSPEIAPVDRELLDPATCNILRSTQVLDAIFLSKLWDIHIEAKMLRHVVWRWSAATHTFVCSWGEFTPTLEDVENISRLPVCGHRSPFDIALTPEEIDKLAVLRRGAPTSPSTLLRFSNWIQYFGDANRQGPCRLAAFIALWLGRFILCDFSQDCLHERVFPLALAIARGNTIPLAPMFLGHLYLLLDQTQLLEKTHPEPWVFLWERLKGLDVHSLPHSHAMKLADWGKGSYMRDSLPIVCRWFKRMQRKGQNFLKLLDSVENFVFVSFYADVGDTVDVPVAIPQGSQFRKYALLNVAPIPSPTLGDRRSEISVTYSPHRVRRQLGLDQGVPSNPNHDDPFVLHRIFWSNDHIPSNCRPVILASKRRIGGFSQGYQAYWNRCLASLREFQSLSWRQIASYNSPPCRFGVVRESHPSKPKAQSAFFPSLVTLLENFPKRAQSREHKSLVVPKKIQHWCQANKDERRNKV</sequence>
<dbReference type="InterPro" id="IPR044824">
    <property type="entry name" value="MAIN-like"/>
</dbReference>